<proteinExistence type="predicted"/>
<evidence type="ECO:0000313" key="3">
    <source>
        <dbReference type="Proteomes" id="UP000838160"/>
    </source>
</evidence>
<comment type="caution">
    <text evidence="2">The sequence shown here is derived from an EMBL/GenBank/DDBJ whole genome shotgun (WGS) entry which is preliminary data.</text>
</comment>
<keyword evidence="3" id="KW-1185">Reference proteome</keyword>
<evidence type="ECO:0000256" key="1">
    <source>
        <dbReference type="SAM" id="Phobius"/>
    </source>
</evidence>
<gene>
    <name evidence="2" type="ORF">VHP8226_02950</name>
</gene>
<reference evidence="2" key="1">
    <citation type="submission" date="2021-12" db="EMBL/GenBank/DDBJ databases">
        <authorList>
            <person name="Rodrigo-Torres L."/>
            <person name="Arahal R. D."/>
            <person name="Lucena T."/>
        </authorList>
    </citation>
    <scope>NUCLEOTIDE SEQUENCE</scope>
    <source>
        <strain evidence="2">CECT 8226</strain>
    </source>
</reference>
<organism evidence="2 3">
    <name type="scientific">Vibrio hippocampi</name>
    <dbReference type="NCBI Taxonomy" id="654686"/>
    <lineage>
        <taxon>Bacteria</taxon>
        <taxon>Pseudomonadati</taxon>
        <taxon>Pseudomonadota</taxon>
        <taxon>Gammaproteobacteria</taxon>
        <taxon>Vibrionales</taxon>
        <taxon>Vibrionaceae</taxon>
        <taxon>Vibrio</taxon>
    </lineage>
</organism>
<keyword evidence="1" id="KW-1133">Transmembrane helix</keyword>
<keyword evidence="1" id="KW-0472">Membrane</keyword>
<protein>
    <recommendedName>
        <fullName evidence="4">Nitrate/nitrite sensing protein domain-containing protein</fullName>
    </recommendedName>
</protein>
<sequence length="286" mass="32621">MQNEHTQIVALVVVMITLMAFVAWFSMIMTGSRLQKKSRRLQGLVWLETLRNLLSLIQQHRGITNGILCGDDKLKTRLPRLKNDIHDTLSQLRAIDDAVQEKSSWRQVDQGWTELDRAFSGMTPKDNLSKHNLSKHNALILSLLFVIDDCAQHYRLGEMKDENAQSIKILWQEWLVATEHIGQARAIGTGVAAQKLCSSVDRIRLKYLHQSIKAFVQQSRGQNYREITQLLNIIEQRIVVDKPDIKASDYFDTATKALDEVFQLFDGKVSQLKQQVDANGAIRSIS</sequence>
<keyword evidence="1" id="KW-0812">Transmembrane</keyword>
<name>A0ABN8DIK9_9VIBR</name>
<dbReference type="RefSeq" id="WP_237485813.1">
    <property type="nucleotide sequence ID" value="NZ_CAKLCM010000003.1"/>
</dbReference>
<dbReference type="EMBL" id="CAKLCM010000003">
    <property type="protein sequence ID" value="CAH0528920.1"/>
    <property type="molecule type" value="Genomic_DNA"/>
</dbReference>
<evidence type="ECO:0008006" key="4">
    <source>
        <dbReference type="Google" id="ProtNLM"/>
    </source>
</evidence>
<evidence type="ECO:0000313" key="2">
    <source>
        <dbReference type="EMBL" id="CAH0528920.1"/>
    </source>
</evidence>
<accession>A0ABN8DIK9</accession>
<dbReference type="Proteomes" id="UP000838160">
    <property type="component" value="Unassembled WGS sequence"/>
</dbReference>
<feature type="transmembrane region" description="Helical" evidence="1">
    <location>
        <begin position="6"/>
        <end position="30"/>
    </location>
</feature>